<dbReference type="AlphaFoldDB" id="A0A1I5A105"/>
<dbReference type="SUPFAM" id="SSF55331">
    <property type="entry name" value="Tautomerase/MIF"/>
    <property type="match status" value="1"/>
</dbReference>
<dbReference type="PANTHER" id="PTHR37950:SF1">
    <property type="entry name" value="4-HYDROXYPHENYLACETATE CATABOLISM PROTEIN"/>
    <property type="match status" value="1"/>
</dbReference>
<dbReference type="OrthoDB" id="9814215at2"/>
<dbReference type="EMBL" id="FOVR01000001">
    <property type="protein sequence ID" value="SFN56077.1"/>
    <property type="molecule type" value="Genomic_DNA"/>
</dbReference>
<gene>
    <name evidence="1" type="ORF">SAMN04488056_101303</name>
</gene>
<sequence>MPHMVISYAKPLEDQADIKKIVQTVWETAEKSGLFTPAAIKARALPIEHFVTGGSDQLFVHVEAKMFGGRTEEQKKTLTKSLFDAVSGLVKADVAVSAEAIDMDKATYTKS</sequence>
<evidence type="ECO:0000313" key="2">
    <source>
        <dbReference type="Proteomes" id="UP000199236"/>
    </source>
</evidence>
<dbReference type="STRING" id="655353.SAMN04488056_101303"/>
<dbReference type="GO" id="GO:0008704">
    <property type="term" value="F:5-carboxymethyl-2-hydroxymuconate delta-isomerase activity"/>
    <property type="evidence" value="ECO:0007669"/>
    <property type="project" value="InterPro"/>
</dbReference>
<proteinExistence type="predicted"/>
<dbReference type="Proteomes" id="UP000199236">
    <property type="component" value="Unassembled WGS sequence"/>
</dbReference>
<dbReference type="Gene3D" id="3.30.429.10">
    <property type="entry name" value="Macrophage Migration Inhibitory Factor"/>
    <property type="match status" value="1"/>
</dbReference>
<dbReference type="Pfam" id="PF02962">
    <property type="entry name" value="CHMI"/>
    <property type="match status" value="1"/>
</dbReference>
<organism evidence="1 2">
    <name type="scientific">Cohaesibacter marisflavi</name>
    <dbReference type="NCBI Taxonomy" id="655353"/>
    <lineage>
        <taxon>Bacteria</taxon>
        <taxon>Pseudomonadati</taxon>
        <taxon>Pseudomonadota</taxon>
        <taxon>Alphaproteobacteria</taxon>
        <taxon>Hyphomicrobiales</taxon>
        <taxon>Cohaesibacteraceae</taxon>
    </lineage>
</organism>
<protein>
    <submittedName>
        <fullName evidence="1">5-carboxymethyl-2-hydroxymuconate isomerase</fullName>
    </submittedName>
</protein>
<evidence type="ECO:0000313" key="1">
    <source>
        <dbReference type="EMBL" id="SFN56077.1"/>
    </source>
</evidence>
<reference evidence="1 2" key="1">
    <citation type="submission" date="2016-10" db="EMBL/GenBank/DDBJ databases">
        <authorList>
            <person name="de Groot N.N."/>
        </authorList>
    </citation>
    <scope>NUCLEOTIDE SEQUENCE [LARGE SCALE GENOMIC DNA]</scope>
    <source>
        <strain evidence="1 2">CGMCC 1.9157</strain>
    </source>
</reference>
<keyword evidence="2" id="KW-1185">Reference proteome</keyword>
<dbReference type="InterPro" id="IPR004220">
    <property type="entry name" value="5-COMe_2-OHmuconate_Isoase"/>
</dbReference>
<dbReference type="PANTHER" id="PTHR37950">
    <property type="entry name" value="4-HYDROXYPHENYLACETATE CATABOLISM PROTEIN"/>
    <property type="match status" value="1"/>
</dbReference>
<dbReference type="RefSeq" id="WP_090068133.1">
    <property type="nucleotide sequence ID" value="NZ_FOVR01000001.1"/>
</dbReference>
<dbReference type="InterPro" id="IPR014347">
    <property type="entry name" value="Tautomerase/MIF_sf"/>
</dbReference>
<accession>A0A1I5A105</accession>
<keyword evidence="1" id="KW-0413">Isomerase</keyword>
<dbReference type="CDD" id="cd00580">
    <property type="entry name" value="CHMI"/>
    <property type="match status" value="1"/>
</dbReference>
<name>A0A1I5A105_9HYPH</name>